<name>A0A9D9H031_9BACT</name>
<protein>
    <submittedName>
        <fullName evidence="2">Undecaprenyl diphosphate synthase family protein</fullName>
    </submittedName>
</protein>
<gene>
    <name evidence="2" type="ORF">IAC76_04505</name>
</gene>
<feature type="non-terminal residue" evidence="2">
    <location>
        <position position="54"/>
    </location>
</feature>
<evidence type="ECO:0000313" key="2">
    <source>
        <dbReference type="EMBL" id="MBO8430627.1"/>
    </source>
</evidence>
<dbReference type="Proteomes" id="UP000823632">
    <property type="component" value="Unassembled WGS sequence"/>
</dbReference>
<evidence type="ECO:0000313" key="3">
    <source>
        <dbReference type="Proteomes" id="UP000823632"/>
    </source>
</evidence>
<dbReference type="AlphaFoldDB" id="A0A9D9H031"/>
<keyword evidence="1" id="KW-0808">Transferase</keyword>
<dbReference type="GO" id="GO:0008834">
    <property type="term" value="F:ditrans,polycis-undecaprenyl-diphosphate synthase [(2E,6E)-farnesyl-diphosphate specific] activity"/>
    <property type="evidence" value="ECO:0007669"/>
    <property type="project" value="TreeGrafter"/>
</dbReference>
<dbReference type="Gene3D" id="3.40.1180.10">
    <property type="entry name" value="Decaprenyl diphosphate synthase-like"/>
    <property type="match status" value="1"/>
</dbReference>
<dbReference type="GO" id="GO:0000287">
    <property type="term" value="F:magnesium ion binding"/>
    <property type="evidence" value="ECO:0007669"/>
    <property type="project" value="TreeGrafter"/>
</dbReference>
<dbReference type="SUPFAM" id="SSF64005">
    <property type="entry name" value="Undecaprenyl diphosphate synthase"/>
    <property type="match status" value="1"/>
</dbReference>
<dbReference type="Pfam" id="PF01255">
    <property type="entry name" value="Prenyltransf"/>
    <property type="match status" value="1"/>
</dbReference>
<dbReference type="PANTHER" id="PTHR10291:SF0">
    <property type="entry name" value="DEHYDRODOLICHYL DIPHOSPHATE SYNTHASE 2"/>
    <property type="match status" value="1"/>
</dbReference>
<reference evidence="2" key="1">
    <citation type="submission" date="2020-10" db="EMBL/GenBank/DDBJ databases">
        <authorList>
            <person name="Gilroy R."/>
        </authorList>
    </citation>
    <scope>NUCLEOTIDE SEQUENCE</scope>
    <source>
        <strain evidence="2">10192</strain>
    </source>
</reference>
<evidence type="ECO:0000256" key="1">
    <source>
        <dbReference type="ARBA" id="ARBA00022679"/>
    </source>
</evidence>
<dbReference type="InterPro" id="IPR036424">
    <property type="entry name" value="UPP_synth-like_sf"/>
</dbReference>
<dbReference type="InterPro" id="IPR001441">
    <property type="entry name" value="UPP_synth-like"/>
</dbReference>
<sequence>MLTVDKEQEIIDIVKNTKLRHIAIIMDGNRRWAKEKNLPSAFGHKKGVDALKAA</sequence>
<dbReference type="EMBL" id="JADIND010000095">
    <property type="protein sequence ID" value="MBO8430627.1"/>
    <property type="molecule type" value="Genomic_DNA"/>
</dbReference>
<reference evidence="2" key="2">
    <citation type="journal article" date="2021" name="PeerJ">
        <title>Extensive microbial diversity within the chicken gut microbiome revealed by metagenomics and culture.</title>
        <authorList>
            <person name="Gilroy R."/>
            <person name="Ravi A."/>
            <person name="Getino M."/>
            <person name="Pursley I."/>
            <person name="Horton D.L."/>
            <person name="Alikhan N.F."/>
            <person name="Baker D."/>
            <person name="Gharbi K."/>
            <person name="Hall N."/>
            <person name="Watson M."/>
            <person name="Adriaenssens E.M."/>
            <person name="Foster-Nyarko E."/>
            <person name="Jarju S."/>
            <person name="Secka A."/>
            <person name="Antonio M."/>
            <person name="Oren A."/>
            <person name="Chaudhuri R.R."/>
            <person name="La Ragione R."/>
            <person name="Hildebrand F."/>
            <person name="Pallen M.J."/>
        </authorList>
    </citation>
    <scope>NUCLEOTIDE SEQUENCE</scope>
    <source>
        <strain evidence="2">10192</strain>
    </source>
</reference>
<accession>A0A9D9H031</accession>
<comment type="caution">
    <text evidence="2">The sequence shown here is derived from an EMBL/GenBank/DDBJ whole genome shotgun (WGS) entry which is preliminary data.</text>
</comment>
<dbReference type="GO" id="GO:0005829">
    <property type="term" value="C:cytosol"/>
    <property type="evidence" value="ECO:0007669"/>
    <property type="project" value="TreeGrafter"/>
</dbReference>
<proteinExistence type="predicted"/>
<dbReference type="GO" id="GO:0016094">
    <property type="term" value="P:polyprenol biosynthetic process"/>
    <property type="evidence" value="ECO:0007669"/>
    <property type="project" value="TreeGrafter"/>
</dbReference>
<organism evidence="2 3">
    <name type="scientific">Candidatus Scatousia excrementipullorum</name>
    <dbReference type="NCBI Taxonomy" id="2840936"/>
    <lineage>
        <taxon>Bacteria</taxon>
        <taxon>Candidatus Scatousia</taxon>
    </lineage>
</organism>
<dbReference type="PANTHER" id="PTHR10291">
    <property type="entry name" value="DEHYDRODOLICHYL DIPHOSPHATE SYNTHASE FAMILY MEMBER"/>
    <property type="match status" value="1"/>
</dbReference>